<dbReference type="FunCoup" id="A9V2L4">
    <property type="interactions" value="1249"/>
</dbReference>
<dbReference type="InterPro" id="IPR050910">
    <property type="entry name" value="JMJD6_ArgDemeth/LysHydrox"/>
</dbReference>
<dbReference type="GO" id="GO:0005634">
    <property type="term" value="C:nucleus"/>
    <property type="evidence" value="ECO:0000318"/>
    <property type="project" value="GO_Central"/>
</dbReference>
<protein>
    <recommendedName>
        <fullName evidence="1">JmjC domain-containing protein</fullName>
    </recommendedName>
</protein>
<dbReference type="PANTHER" id="PTHR12480:SF22">
    <property type="entry name" value="JMJC DOMAIN-CONTAINING PROTEIN"/>
    <property type="match status" value="1"/>
</dbReference>
<dbReference type="AlphaFoldDB" id="A9V2L4"/>
<dbReference type="PANTHER" id="PTHR12480">
    <property type="entry name" value="ARGININE DEMETHYLASE AND LYSYL-HYDROXYLASE JMJD"/>
    <property type="match status" value="1"/>
</dbReference>
<dbReference type="InParanoid" id="A9V2L4"/>
<dbReference type="GO" id="GO:0106140">
    <property type="term" value="F:P-TEFb complex binding"/>
    <property type="evidence" value="ECO:0000318"/>
    <property type="project" value="GO_Central"/>
</dbReference>
<dbReference type="GeneID" id="5892062"/>
<organism evidence="2 3">
    <name type="scientific">Monosiga brevicollis</name>
    <name type="common">Choanoflagellate</name>
    <dbReference type="NCBI Taxonomy" id="81824"/>
    <lineage>
        <taxon>Eukaryota</taxon>
        <taxon>Choanoflagellata</taxon>
        <taxon>Craspedida</taxon>
        <taxon>Salpingoecidae</taxon>
        <taxon>Monosiga</taxon>
    </lineage>
</organism>
<dbReference type="InterPro" id="IPR041667">
    <property type="entry name" value="Cupin_8"/>
</dbReference>
<dbReference type="KEGG" id="mbr:MONBRDRAFT_9266"/>
<gene>
    <name evidence="2" type="ORF">MONBRDRAFT_9266</name>
</gene>
<dbReference type="EMBL" id="CH991555">
    <property type="protein sequence ID" value="EDQ88396.1"/>
    <property type="molecule type" value="Genomic_DNA"/>
</dbReference>
<dbReference type="GO" id="GO:0033749">
    <property type="term" value="F:histone H4R3 demethylase activity"/>
    <property type="evidence" value="ECO:0000318"/>
    <property type="project" value="GO_Central"/>
</dbReference>
<name>A9V2L4_MONBE</name>
<dbReference type="OMA" id="ERSEHNG"/>
<dbReference type="Proteomes" id="UP000001357">
    <property type="component" value="Unassembled WGS sequence"/>
</dbReference>
<keyword evidence="3" id="KW-1185">Reference proteome</keyword>
<evidence type="ECO:0000259" key="1">
    <source>
        <dbReference type="PROSITE" id="PS51184"/>
    </source>
</evidence>
<dbReference type="Gene3D" id="2.60.120.650">
    <property type="entry name" value="Cupin"/>
    <property type="match status" value="1"/>
</dbReference>
<dbReference type="PROSITE" id="PS51184">
    <property type="entry name" value="JMJC"/>
    <property type="match status" value="1"/>
</dbReference>
<dbReference type="SUPFAM" id="SSF51197">
    <property type="entry name" value="Clavaminate synthase-like"/>
    <property type="match status" value="1"/>
</dbReference>
<dbReference type="RefSeq" id="XP_001746989.1">
    <property type="nucleotide sequence ID" value="XM_001746937.1"/>
</dbReference>
<sequence>MGRCCCCGEGDGEGAPSGDIFVLLARHMRRAARAGAASAPSQPACPQTRLVRFARSAAGRELLVTCVRRTHALAPWTRPEPLTEPAAAIERACSERSEHNGVLEALLGALLLLRQPSDARLILDNFRQLQPGALQDGPLVKVAARALLADAALTQRAALLADPPATPVSARQAISYTPVTEVEAEHLTVSEFQARFVRPRRPVVIRRGAYAMSASLLSLDTIRELAGESRVQLRRPMADSVNWARLEDAQHTTVSDFLERLATHQAEDLYLFDWSLPVHCPDLAARLQMPKWVDNDYLTQQPAGQRYQAAWPSLFIGPKHVSSAWHVDVFGTHFYMAMMSGEKEWIFLPPAQLPLLYPDYSASAEPIFEVVSMPQAPVSCACTCVFHSSATNLFVMPSFVTCWQADVRRPDEPETPAVQYATPMRCVLRAGDLLFVPGGSPHTVTNLTDTIAVRRLVCLIP</sequence>
<feature type="domain" description="JmjC" evidence="1">
    <location>
        <begin position="290"/>
        <end position="461"/>
    </location>
</feature>
<proteinExistence type="predicted"/>
<dbReference type="GO" id="GO:0005737">
    <property type="term" value="C:cytoplasm"/>
    <property type="evidence" value="ECO:0000318"/>
    <property type="project" value="GO_Central"/>
</dbReference>
<evidence type="ECO:0000313" key="3">
    <source>
        <dbReference type="Proteomes" id="UP000001357"/>
    </source>
</evidence>
<dbReference type="Pfam" id="PF13621">
    <property type="entry name" value="Cupin_8"/>
    <property type="match status" value="1"/>
</dbReference>
<accession>A9V2L4</accession>
<reference evidence="2 3" key="1">
    <citation type="journal article" date="2008" name="Nature">
        <title>The genome of the choanoflagellate Monosiga brevicollis and the origin of metazoans.</title>
        <authorList>
            <consortium name="JGI Sequencing"/>
            <person name="King N."/>
            <person name="Westbrook M.J."/>
            <person name="Young S.L."/>
            <person name="Kuo A."/>
            <person name="Abedin M."/>
            <person name="Chapman J."/>
            <person name="Fairclough S."/>
            <person name="Hellsten U."/>
            <person name="Isogai Y."/>
            <person name="Letunic I."/>
            <person name="Marr M."/>
            <person name="Pincus D."/>
            <person name="Putnam N."/>
            <person name="Rokas A."/>
            <person name="Wright K.J."/>
            <person name="Zuzow R."/>
            <person name="Dirks W."/>
            <person name="Good M."/>
            <person name="Goodstein D."/>
            <person name="Lemons D."/>
            <person name="Li W."/>
            <person name="Lyons J.B."/>
            <person name="Morris A."/>
            <person name="Nichols S."/>
            <person name="Richter D.J."/>
            <person name="Salamov A."/>
            <person name="Bork P."/>
            <person name="Lim W.A."/>
            <person name="Manning G."/>
            <person name="Miller W.T."/>
            <person name="McGinnis W."/>
            <person name="Shapiro H."/>
            <person name="Tjian R."/>
            <person name="Grigoriev I.V."/>
            <person name="Rokhsar D."/>
        </authorList>
    </citation>
    <scope>NUCLEOTIDE SEQUENCE [LARGE SCALE GENOMIC DNA]</scope>
    <source>
        <strain evidence="3">MX1 / ATCC 50154</strain>
    </source>
</reference>
<dbReference type="InterPro" id="IPR003347">
    <property type="entry name" value="JmjC_dom"/>
</dbReference>
<dbReference type="CDD" id="cd02208">
    <property type="entry name" value="cupin_RmlC-like"/>
    <property type="match status" value="1"/>
</dbReference>
<evidence type="ECO:0000313" key="2">
    <source>
        <dbReference type="EMBL" id="EDQ88396.1"/>
    </source>
</evidence>
<dbReference type="eggNOG" id="KOG2130">
    <property type="taxonomic scope" value="Eukaryota"/>
</dbReference>